<evidence type="ECO:0000256" key="4">
    <source>
        <dbReference type="ARBA" id="ARBA00022842"/>
    </source>
</evidence>
<dbReference type="InterPro" id="IPR028472">
    <property type="entry name" value="EYA"/>
</dbReference>
<dbReference type="EC" id="3.1.3.48" evidence="2"/>
<comment type="cofactor">
    <cofactor evidence="8">
        <name>Mg(2+)</name>
        <dbReference type="ChEBI" id="CHEBI:18420"/>
    </cofactor>
    <text evidence="8">Binds 1 Mg(2+) ion per subunit.</text>
</comment>
<dbReference type="GO" id="GO:0004725">
    <property type="term" value="F:protein tyrosine phosphatase activity"/>
    <property type="evidence" value="ECO:0007669"/>
    <property type="project" value="UniProtKB-EC"/>
</dbReference>
<dbReference type="Gramene" id="Zm00001eb026740_T001">
    <property type="protein sequence ID" value="Zm00001eb026740_P001"/>
    <property type="gene ID" value="Zm00001eb026740"/>
</dbReference>
<evidence type="ECO:0000256" key="8">
    <source>
        <dbReference type="PIRSR" id="PIRSR628472-2"/>
    </source>
</evidence>
<reference evidence="9" key="3">
    <citation type="submission" date="2021-05" db="UniProtKB">
        <authorList>
            <consortium name="EnsemblPlants"/>
        </authorList>
    </citation>
    <scope>IDENTIFICATION</scope>
    <source>
        <strain evidence="9">cv. B73</strain>
    </source>
</reference>
<dbReference type="EnsemblPlants" id="Zm00001eb026740_T001">
    <property type="protein sequence ID" value="Zm00001eb026740_P001"/>
    <property type="gene ID" value="Zm00001eb026740"/>
</dbReference>
<accession>A0A804LPQ7</accession>
<proteinExistence type="inferred from homology"/>
<dbReference type="GO" id="GO:0046872">
    <property type="term" value="F:metal ion binding"/>
    <property type="evidence" value="ECO:0007669"/>
    <property type="project" value="UniProtKB-KW"/>
</dbReference>
<evidence type="ECO:0000256" key="3">
    <source>
        <dbReference type="ARBA" id="ARBA00022801"/>
    </source>
</evidence>
<keyword evidence="5" id="KW-0904">Protein phosphatase</keyword>
<keyword evidence="3" id="KW-0378">Hydrolase</keyword>
<evidence type="ECO:0000256" key="1">
    <source>
        <dbReference type="ARBA" id="ARBA00010501"/>
    </source>
</evidence>
<dbReference type="PANTHER" id="PTHR10190">
    <property type="entry name" value="EYES ABSENT"/>
    <property type="match status" value="1"/>
</dbReference>
<reference evidence="9" key="2">
    <citation type="submission" date="2019-07" db="EMBL/GenBank/DDBJ databases">
        <authorList>
            <person name="Seetharam A."/>
            <person name="Woodhouse M."/>
            <person name="Cannon E."/>
        </authorList>
    </citation>
    <scope>NUCLEOTIDE SEQUENCE [LARGE SCALE GENOMIC DNA]</scope>
    <source>
        <strain evidence="9">cv. B73</strain>
    </source>
</reference>
<keyword evidence="8" id="KW-0479">Metal-binding</keyword>
<dbReference type="Gene3D" id="3.40.50.12350">
    <property type="match status" value="1"/>
</dbReference>
<feature type="binding site" evidence="8">
    <location>
        <position position="29"/>
    </location>
    <ligand>
        <name>Mg(2+)</name>
        <dbReference type="ChEBI" id="CHEBI:18420"/>
    </ligand>
</feature>
<dbReference type="Proteomes" id="UP000007305">
    <property type="component" value="Chromosome 1"/>
</dbReference>
<sequence>MEEVVHALATGQASTDAMTKQPMKVYKWDLDETLILLKSLLVGSYARDFEGLKDPECRSKRDSPSLFSHARSIMYALKEKKIDMWKFAHVTFSKPEYLQDSDIVMNRFHKQRPVYGGWEQHHGLEHTSTTQKRSYLGNNQNCHSFEKPVRIYN</sequence>
<feature type="binding site" evidence="8">
    <location>
        <position position="31"/>
    </location>
    <ligand>
        <name>Mg(2+)</name>
        <dbReference type="ChEBI" id="CHEBI:18420"/>
    </ligand>
</feature>
<dbReference type="AlphaFoldDB" id="A0A804LPQ7"/>
<dbReference type="PANTHER" id="PTHR10190:SF16">
    <property type="entry name" value="DEVELOPMENTAL PROTEIN EYES ABSENT"/>
    <property type="match status" value="1"/>
</dbReference>
<name>A0A804LPQ7_MAIZE</name>
<keyword evidence="4 8" id="KW-0460">Magnesium</keyword>
<evidence type="ECO:0000313" key="10">
    <source>
        <dbReference type="Proteomes" id="UP000007305"/>
    </source>
</evidence>
<comment type="catalytic activity">
    <reaction evidence="6">
        <text>O-phospho-L-tyrosyl-[protein] + H2O = L-tyrosyl-[protein] + phosphate</text>
        <dbReference type="Rhea" id="RHEA:10684"/>
        <dbReference type="Rhea" id="RHEA-COMP:10136"/>
        <dbReference type="Rhea" id="RHEA-COMP:20101"/>
        <dbReference type="ChEBI" id="CHEBI:15377"/>
        <dbReference type="ChEBI" id="CHEBI:43474"/>
        <dbReference type="ChEBI" id="CHEBI:46858"/>
        <dbReference type="ChEBI" id="CHEBI:61978"/>
        <dbReference type="EC" id="3.1.3.48"/>
    </reaction>
</comment>
<dbReference type="InterPro" id="IPR038102">
    <property type="entry name" value="EYA_dom_sf"/>
</dbReference>
<reference evidence="10" key="1">
    <citation type="submission" date="2015-12" db="EMBL/GenBank/DDBJ databases">
        <title>Update maize B73 reference genome by single molecule sequencing technologies.</title>
        <authorList>
            <consortium name="Maize Genome Sequencing Project"/>
            <person name="Ware D."/>
        </authorList>
    </citation>
    <scope>NUCLEOTIDE SEQUENCE [LARGE SCALE GENOMIC DNA]</scope>
    <source>
        <strain evidence="10">cv. B73</strain>
    </source>
</reference>
<evidence type="ECO:0000256" key="6">
    <source>
        <dbReference type="ARBA" id="ARBA00051722"/>
    </source>
</evidence>
<keyword evidence="10" id="KW-1185">Reference proteome</keyword>
<organism evidence="9 10">
    <name type="scientific">Zea mays</name>
    <name type="common">Maize</name>
    <dbReference type="NCBI Taxonomy" id="4577"/>
    <lineage>
        <taxon>Eukaryota</taxon>
        <taxon>Viridiplantae</taxon>
        <taxon>Streptophyta</taxon>
        <taxon>Embryophyta</taxon>
        <taxon>Tracheophyta</taxon>
        <taxon>Spermatophyta</taxon>
        <taxon>Magnoliopsida</taxon>
        <taxon>Liliopsida</taxon>
        <taxon>Poales</taxon>
        <taxon>Poaceae</taxon>
        <taxon>PACMAD clade</taxon>
        <taxon>Panicoideae</taxon>
        <taxon>Andropogonodae</taxon>
        <taxon>Andropogoneae</taxon>
        <taxon>Tripsacinae</taxon>
        <taxon>Zea</taxon>
    </lineage>
</organism>
<protein>
    <recommendedName>
        <fullName evidence="2">protein-tyrosine-phosphatase</fullName>
        <ecNumber evidence="2">3.1.3.48</ecNumber>
    </recommendedName>
</protein>
<evidence type="ECO:0000256" key="5">
    <source>
        <dbReference type="ARBA" id="ARBA00022912"/>
    </source>
</evidence>
<evidence type="ECO:0000256" key="7">
    <source>
        <dbReference type="PIRSR" id="PIRSR628472-1"/>
    </source>
</evidence>
<evidence type="ECO:0000256" key="2">
    <source>
        <dbReference type="ARBA" id="ARBA00013064"/>
    </source>
</evidence>
<feature type="active site" description="Nucleophile" evidence="7">
    <location>
        <position position="29"/>
    </location>
</feature>
<evidence type="ECO:0000313" key="9">
    <source>
        <dbReference type="EnsemblPlants" id="Zm00001eb026740_P001"/>
    </source>
</evidence>
<feature type="active site" description="Proton donor" evidence="7">
    <location>
        <position position="31"/>
    </location>
</feature>
<comment type="similarity">
    <text evidence="1">Belongs to the HAD-like hydrolase superfamily. EYA family.</text>
</comment>